<proteinExistence type="predicted"/>
<dbReference type="GO" id="GO:0016705">
    <property type="term" value="F:oxidoreductase activity, acting on paired donors, with incorporation or reduction of molecular oxygen"/>
    <property type="evidence" value="ECO:0007669"/>
    <property type="project" value="InterPro"/>
</dbReference>
<reference evidence="2" key="1">
    <citation type="submission" date="2020-07" db="EMBL/GenBank/DDBJ databases">
        <authorList>
            <person name="Lin J."/>
        </authorList>
    </citation>
    <scope>NUCLEOTIDE SEQUENCE</scope>
</reference>
<evidence type="ECO:0000313" key="2">
    <source>
        <dbReference type="EMBL" id="CAD1824816.1"/>
    </source>
</evidence>
<dbReference type="InterPro" id="IPR036396">
    <property type="entry name" value="Cyt_P450_sf"/>
</dbReference>
<dbReference type="GO" id="GO:0004497">
    <property type="term" value="F:monooxygenase activity"/>
    <property type="evidence" value="ECO:0007669"/>
    <property type="project" value="InterPro"/>
</dbReference>
<dbReference type="GO" id="GO:0005506">
    <property type="term" value="F:iron ion binding"/>
    <property type="evidence" value="ECO:0007669"/>
    <property type="project" value="InterPro"/>
</dbReference>
<dbReference type="GO" id="GO:0020037">
    <property type="term" value="F:heme binding"/>
    <property type="evidence" value="ECO:0007669"/>
    <property type="project" value="InterPro"/>
</dbReference>
<keyword evidence="1" id="KW-0812">Transmembrane</keyword>
<sequence length="221" mass="23813">MSTRAKLLLDGINDGKVAKPMPGAKDARRERMKMKKLLRSLYIFCAGFPINCHSENFIPLLHAPTSATASLLTPTALWAAFLSLLILLVPRRLHRPKNAGLLNLPPGPPGWPIVSTWARLHAPYGARTLIVVSGADLAHEALIEQGPLFASRPSRAPHAHFSVAASSLLTPLPTAPPGVPFVAIWFPGRWAELPYESFNPYSTGRGLTCGPNPGGVQCIIP</sequence>
<evidence type="ECO:0000256" key="1">
    <source>
        <dbReference type="SAM" id="Phobius"/>
    </source>
</evidence>
<dbReference type="AlphaFoldDB" id="A0A6V7P2F4"/>
<dbReference type="SUPFAM" id="SSF48264">
    <property type="entry name" value="Cytochrome P450"/>
    <property type="match status" value="1"/>
</dbReference>
<organism evidence="2">
    <name type="scientific">Ananas comosus var. bracteatus</name>
    <name type="common">red pineapple</name>
    <dbReference type="NCBI Taxonomy" id="296719"/>
    <lineage>
        <taxon>Eukaryota</taxon>
        <taxon>Viridiplantae</taxon>
        <taxon>Streptophyta</taxon>
        <taxon>Embryophyta</taxon>
        <taxon>Tracheophyta</taxon>
        <taxon>Spermatophyta</taxon>
        <taxon>Magnoliopsida</taxon>
        <taxon>Liliopsida</taxon>
        <taxon>Poales</taxon>
        <taxon>Bromeliaceae</taxon>
        <taxon>Bromelioideae</taxon>
        <taxon>Ananas</taxon>
    </lineage>
</organism>
<keyword evidence="1" id="KW-0472">Membrane</keyword>
<accession>A0A6V7P2F4</accession>
<feature type="transmembrane region" description="Helical" evidence="1">
    <location>
        <begin position="41"/>
        <end position="61"/>
    </location>
</feature>
<dbReference type="EMBL" id="LR862144">
    <property type="protein sequence ID" value="CAD1824816.1"/>
    <property type="molecule type" value="Genomic_DNA"/>
</dbReference>
<gene>
    <name evidence="2" type="ORF">CB5_LOCUS8027</name>
</gene>
<name>A0A6V7P2F4_ANACO</name>
<protein>
    <submittedName>
        <fullName evidence="2">Uncharacterized protein</fullName>
    </submittedName>
</protein>
<keyword evidence="1" id="KW-1133">Transmembrane helix</keyword>
<feature type="transmembrane region" description="Helical" evidence="1">
    <location>
        <begin position="67"/>
        <end position="89"/>
    </location>
</feature>